<dbReference type="AlphaFoldDB" id="A0A165NET9"/>
<dbReference type="Proteomes" id="UP000077266">
    <property type="component" value="Unassembled WGS sequence"/>
</dbReference>
<accession>A0A165NET9</accession>
<dbReference type="InParanoid" id="A0A165NET9"/>
<reference evidence="1 2" key="1">
    <citation type="journal article" date="2016" name="Mol. Biol. Evol.">
        <title>Comparative Genomics of Early-Diverging Mushroom-Forming Fungi Provides Insights into the Origins of Lignocellulose Decay Capabilities.</title>
        <authorList>
            <person name="Nagy L.G."/>
            <person name="Riley R."/>
            <person name="Tritt A."/>
            <person name="Adam C."/>
            <person name="Daum C."/>
            <person name="Floudas D."/>
            <person name="Sun H."/>
            <person name="Yadav J.S."/>
            <person name="Pangilinan J."/>
            <person name="Larsson K.H."/>
            <person name="Matsuura K."/>
            <person name="Barry K."/>
            <person name="Labutti K."/>
            <person name="Kuo R."/>
            <person name="Ohm R.A."/>
            <person name="Bhattacharya S.S."/>
            <person name="Shirouzu T."/>
            <person name="Yoshinaga Y."/>
            <person name="Martin F.M."/>
            <person name="Grigoriev I.V."/>
            <person name="Hibbett D.S."/>
        </authorList>
    </citation>
    <scope>NUCLEOTIDE SEQUENCE [LARGE SCALE GENOMIC DNA]</scope>
    <source>
        <strain evidence="1 2">HHB12029</strain>
    </source>
</reference>
<protein>
    <submittedName>
        <fullName evidence="1">Uncharacterized protein</fullName>
    </submittedName>
</protein>
<gene>
    <name evidence="1" type="ORF">EXIGLDRAFT_132955</name>
</gene>
<dbReference type="EMBL" id="KV425899">
    <property type="protein sequence ID" value="KZW00644.1"/>
    <property type="molecule type" value="Genomic_DNA"/>
</dbReference>
<name>A0A165NET9_EXIGL</name>
<evidence type="ECO:0000313" key="2">
    <source>
        <dbReference type="Proteomes" id="UP000077266"/>
    </source>
</evidence>
<proteinExistence type="predicted"/>
<evidence type="ECO:0000313" key="1">
    <source>
        <dbReference type="EMBL" id="KZW00644.1"/>
    </source>
</evidence>
<organism evidence="1 2">
    <name type="scientific">Exidia glandulosa HHB12029</name>
    <dbReference type="NCBI Taxonomy" id="1314781"/>
    <lineage>
        <taxon>Eukaryota</taxon>
        <taxon>Fungi</taxon>
        <taxon>Dikarya</taxon>
        <taxon>Basidiomycota</taxon>
        <taxon>Agaricomycotina</taxon>
        <taxon>Agaricomycetes</taxon>
        <taxon>Auriculariales</taxon>
        <taxon>Exidiaceae</taxon>
        <taxon>Exidia</taxon>
    </lineage>
</organism>
<keyword evidence="2" id="KW-1185">Reference proteome</keyword>
<sequence length="58" mass="6336">MLGMRGFRVSLITLSIVALLCPWLCVEPLALLGDALYFSSFPRFSVGSSSSCRQIVEP</sequence>